<evidence type="ECO:0000313" key="2">
    <source>
        <dbReference type="Proteomes" id="UP000602510"/>
    </source>
</evidence>
<dbReference type="AlphaFoldDB" id="A0A833SZC5"/>
<sequence length="167" mass="18332">MLKFSGAAAPLCCPDAMSHRTLSALATRAGDIDRRKTSSRTFQAVVSPIVLSNCLAFDDTKSAQNVEINGNHQVERVQGVKPVQMHHDSASSQWKSSLIRRAIQSGAKVYELDLEPHLRTTALTKPHLSADAVVAICKPRSRISCTTPFSEFDQLFDQALRSLNDAR</sequence>
<evidence type="ECO:0000313" key="1">
    <source>
        <dbReference type="EMBL" id="KAF4035290.1"/>
    </source>
</evidence>
<proteinExistence type="predicted"/>
<reference evidence="1" key="1">
    <citation type="submission" date="2020-04" db="EMBL/GenBank/DDBJ databases">
        <title>Hybrid Assembly of Korean Phytophthora infestans isolates.</title>
        <authorList>
            <person name="Prokchorchik M."/>
            <person name="Lee Y."/>
            <person name="Seo J."/>
            <person name="Cho J.-H."/>
            <person name="Park Y.-E."/>
            <person name="Jang D.-C."/>
            <person name="Im J.-S."/>
            <person name="Choi J.-G."/>
            <person name="Park H.-J."/>
            <person name="Lee G.-B."/>
            <person name="Lee Y.-G."/>
            <person name="Hong S.-Y."/>
            <person name="Cho K."/>
            <person name="Sohn K.H."/>
        </authorList>
    </citation>
    <scope>NUCLEOTIDE SEQUENCE</scope>
    <source>
        <strain evidence="1">KR_1_A1</strain>
    </source>
</reference>
<dbReference type="EMBL" id="WSZM01000325">
    <property type="protein sequence ID" value="KAF4035290.1"/>
    <property type="molecule type" value="Genomic_DNA"/>
</dbReference>
<gene>
    <name evidence="1" type="ORF">GN244_ATG12696</name>
</gene>
<keyword evidence="2" id="KW-1185">Reference proteome</keyword>
<accession>A0A833SZC5</accession>
<dbReference type="Proteomes" id="UP000602510">
    <property type="component" value="Unassembled WGS sequence"/>
</dbReference>
<protein>
    <submittedName>
        <fullName evidence="1">Uncharacterized protein</fullName>
    </submittedName>
</protein>
<name>A0A833SZC5_PHYIN</name>
<comment type="caution">
    <text evidence="1">The sequence shown here is derived from an EMBL/GenBank/DDBJ whole genome shotgun (WGS) entry which is preliminary data.</text>
</comment>
<organism evidence="1 2">
    <name type="scientific">Phytophthora infestans</name>
    <name type="common">Potato late blight agent</name>
    <name type="synonym">Botrytis infestans</name>
    <dbReference type="NCBI Taxonomy" id="4787"/>
    <lineage>
        <taxon>Eukaryota</taxon>
        <taxon>Sar</taxon>
        <taxon>Stramenopiles</taxon>
        <taxon>Oomycota</taxon>
        <taxon>Peronosporomycetes</taxon>
        <taxon>Peronosporales</taxon>
        <taxon>Peronosporaceae</taxon>
        <taxon>Phytophthora</taxon>
    </lineage>
</organism>